<keyword evidence="6" id="KW-0862">Zinc</keyword>
<protein>
    <submittedName>
        <fullName evidence="9">Putative endonuclease 4</fullName>
    </submittedName>
</protein>
<keyword evidence="4" id="KW-0227">DNA damage</keyword>
<evidence type="ECO:0000259" key="8">
    <source>
        <dbReference type="Pfam" id="PF01261"/>
    </source>
</evidence>
<dbReference type="Gene3D" id="3.20.20.150">
    <property type="entry name" value="Divalent-metal-dependent TIM barrel enzymes"/>
    <property type="match status" value="1"/>
</dbReference>
<dbReference type="GO" id="GO:0008081">
    <property type="term" value="F:phosphoric diester hydrolase activity"/>
    <property type="evidence" value="ECO:0007669"/>
    <property type="project" value="TreeGrafter"/>
</dbReference>
<dbReference type="FunFam" id="3.20.20.150:FF:000001">
    <property type="entry name" value="Probable endonuclease 4"/>
    <property type="match status" value="1"/>
</dbReference>
<dbReference type="PROSITE" id="PS00731">
    <property type="entry name" value="AP_NUCLEASE_F2_3"/>
    <property type="match status" value="1"/>
</dbReference>
<keyword evidence="7" id="KW-0234">DNA repair</keyword>
<comment type="cofactor">
    <cofactor evidence="1">
        <name>Zn(2+)</name>
        <dbReference type="ChEBI" id="CHEBI:29105"/>
    </cofactor>
</comment>
<dbReference type="InterPro" id="IPR036237">
    <property type="entry name" value="Xyl_isomerase-like_sf"/>
</dbReference>
<evidence type="ECO:0000256" key="7">
    <source>
        <dbReference type="ARBA" id="ARBA00023204"/>
    </source>
</evidence>
<dbReference type="Pfam" id="PF01261">
    <property type="entry name" value="AP_endonuc_2"/>
    <property type="match status" value="1"/>
</dbReference>
<feature type="domain" description="Xylose isomerase-like TIM barrel" evidence="8">
    <location>
        <begin position="23"/>
        <end position="279"/>
    </location>
</feature>
<keyword evidence="3" id="KW-0479">Metal-binding</keyword>
<dbReference type="InterPro" id="IPR018246">
    <property type="entry name" value="AP_endonuc_F2_Zn_BS"/>
</dbReference>
<evidence type="ECO:0000256" key="4">
    <source>
        <dbReference type="ARBA" id="ARBA00022763"/>
    </source>
</evidence>
<dbReference type="CDD" id="cd00019">
    <property type="entry name" value="AP2Ec"/>
    <property type="match status" value="1"/>
</dbReference>
<dbReference type="InterPro" id="IPR013022">
    <property type="entry name" value="Xyl_isomerase-like_TIM-brl"/>
</dbReference>
<evidence type="ECO:0000256" key="6">
    <source>
        <dbReference type="ARBA" id="ARBA00022833"/>
    </source>
</evidence>
<dbReference type="GO" id="GO:0006284">
    <property type="term" value="P:base-excision repair"/>
    <property type="evidence" value="ECO:0007669"/>
    <property type="project" value="TreeGrafter"/>
</dbReference>
<dbReference type="InterPro" id="IPR001719">
    <property type="entry name" value="AP_endonuc_2"/>
</dbReference>
<dbReference type="GO" id="GO:0008270">
    <property type="term" value="F:zinc ion binding"/>
    <property type="evidence" value="ECO:0007669"/>
    <property type="project" value="InterPro"/>
</dbReference>
<dbReference type="PROSITE" id="PS51432">
    <property type="entry name" value="AP_NUCLEASE_F2_4"/>
    <property type="match status" value="1"/>
</dbReference>
<evidence type="ECO:0000256" key="2">
    <source>
        <dbReference type="ARBA" id="ARBA00005340"/>
    </source>
</evidence>
<accession>A0A3G5AD25</accession>
<keyword evidence="9" id="KW-0255">Endonuclease</keyword>
<evidence type="ECO:0000256" key="3">
    <source>
        <dbReference type="ARBA" id="ARBA00022723"/>
    </source>
</evidence>
<dbReference type="SUPFAM" id="SSF51658">
    <property type="entry name" value="Xylose isomerase-like"/>
    <property type="match status" value="1"/>
</dbReference>
<dbReference type="PANTHER" id="PTHR21445">
    <property type="entry name" value="ENDONUCLEASE IV ENDODEOXYRIBONUCLEASE IV"/>
    <property type="match status" value="1"/>
</dbReference>
<dbReference type="PANTHER" id="PTHR21445:SF0">
    <property type="entry name" value="APURINIC-APYRIMIDINIC ENDONUCLEASE"/>
    <property type="match status" value="1"/>
</dbReference>
<proteinExistence type="inferred from homology"/>
<comment type="similarity">
    <text evidence="2">Belongs to the AP endonuclease 2 family.</text>
</comment>
<gene>
    <name evidence="9" type="ORF">Satyrvirus3_11</name>
</gene>
<dbReference type="GO" id="GO:0003677">
    <property type="term" value="F:DNA binding"/>
    <property type="evidence" value="ECO:0007669"/>
    <property type="project" value="InterPro"/>
</dbReference>
<keyword evidence="5" id="KW-0378">Hydrolase</keyword>
<dbReference type="SMART" id="SM00518">
    <property type="entry name" value="AP2Ec"/>
    <property type="match status" value="1"/>
</dbReference>
<sequence length="304" mass="34213">MTKFRIGRHINISYGFVTAPWYAHSLGCNIFQIFLGSPQNVLSKARKKDELDKFGKELKKYKIKMVIHASYTINFCHPTKSKRFETSVKSLVQDLRASANIGKGCLGVIIHMGKNVPENKLSYKQALENYVIGLKHALSATPENTHIILETGAGQGYEVGSKISDLSEIYWKLAEDERARIKFCIDTCHIWATGYDISTANGVRKFFKEFDDSIGIDKIVCIHMNDSKTKLNSNVDRHADLGFGYIGIEGLKAVAKFAQKHKINLIMETPLDSVNPKTNKDVTFAEEFAKLKSWINSKINSKMA</sequence>
<reference evidence="9" key="1">
    <citation type="submission" date="2018-10" db="EMBL/GenBank/DDBJ databases">
        <title>Hidden diversity of soil giant viruses.</title>
        <authorList>
            <person name="Schulz F."/>
            <person name="Alteio L."/>
            <person name="Goudeau D."/>
            <person name="Ryan E.M."/>
            <person name="Malmstrom R.R."/>
            <person name="Blanchard J."/>
            <person name="Woyke T."/>
        </authorList>
    </citation>
    <scope>NUCLEOTIDE SEQUENCE</scope>
    <source>
        <strain evidence="9">SAV1</strain>
    </source>
</reference>
<name>A0A3G5AD25_9VIRU</name>
<evidence type="ECO:0000256" key="5">
    <source>
        <dbReference type="ARBA" id="ARBA00022801"/>
    </source>
</evidence>
<organism evidence="9">
    <name type="scientific">Satyrvirus sp</name>
    <dbReference type="NCBI Taxonomy" id="2487771"/>
    <lineage>
        <taxon>Viruses</taxon>
        <taxon>Varidnaviria</taxon>
        <taxon>Bamfordvirae</taxon>
        <taxon>Nucleocytoviricota</taxon>
        <taxon>Megaviricetes</taxon>
        <taxon>Imitervirales</taxon>
        <taxon>Mimiviridae</taxon>
        <taxon>Megamimivirinae</taxon>
    </lineage>
</organism>
<dbReference type="NCBIfam" id="TIGR00587">
    <property type="entry name" value="nfo"/>
    <property type="match status" value="1"/>
</dbReference>
<evidence type="ECO:0000256" key="1">
    <source>
        <dbReference type="ARBA" id="ARBA00001947"/>
    </source>
</evidence>
<keyword evidence="9" id="KW-0540">Nuclease</keyword>
<dbReference type="GO" id="GO:0003906">
    <property type="term" value="F:DNA-(apurinic or apyrimidinic site) endonuclease activity"/>
    <property type="evidence" value="ECO:0007669"/>
    <property type="project" value="TreeGrafter"/>
</dbReference>
<dbReference type="EMBL" id="MK072439">
    <property type="protein sequence ID" value="AYV85080.1"/>
    <property type="molecule type" value="Genomic_DNA"/>
</dbReference>
<evidence type="ECO:0000313" key="9">
    <source>
        <dbReference type="EMBL" id="AYV85080.1"/>
    </source>
</evidence>